<dbReference type="GeneID" id="96778509"/>
<evidence type="ECO:0000256" key="5">
    <source>
        <dbReference type="ARBA" id="ARBA00022679"/>
    </source>
</evidence>
<dbReference type="Pfam" id="PF02397">
    <property type="entry name" value="Bac_transf"/>
    <property type="match status" value="1"/>
</dbReference>
<reference evidence="11 12" key="1">
    <citation type="submission" date="2019-08" db="EMBL/GenBank/DDBJ databases">
        <title>In-depth cultivation of the pig gut microbiome towards novel bacterial diversity and tailored functional studies.</title>
        <authorList>
            <person name="Wylensek D."/>
            <person name="Hitch T.C.A."/>
            <person name="Clavel T."/>
        </authorList>
    </citation>
    <scope>NUCLEOTIDE SEQUENCE [LARGE SCALE GENOMIC DNA]</scope>
    <source>
        <strain evidence="11 12">WCA-693-APC-5D-A</strain>
    </source>
</reference>
<dbReference type="InterPro" id="IPR017475">
    <property type="entry name" value="EPS_sugar_tfrase"/>
</dbReference>
<protein>
    <submittedName>
        <fullName evidence="11">Undecaprenyl-phosphate galactose phosphotransferase WbaP</fullName>
    </submittedName>
</protein>
<gene>
    <name evidence="11" type="primary">wbaP</name>
    <name evidence="11" type="ORF">FYJ84_06220</name>
</gene>
<dbReference type="AlphaFoldDB" id="A0A6I2UCX6"/>
<dbReference type="NCBIfam" id="TIGR03025">
    <property type="entry name" value="EPS_sugtrans"/>
    <property type="match status" value="1"/>
</dbReference>
<feature type="domain" description="Bacterial sugar transferase" evidence="10">
    <location>
        <begin position="300"/>
        <end position="491"/>
    </location>
</feature>
<feature type="transmembrane region" description="Helical" evidence="9">
    <location>
        <begin position="12"/>
        <end position="28"/>
    </location>
</feature>
<feature type="transmembrane region" description="Helical" evidence="9">
    <location>
        <begin position="301"/>
        <end position="328"/>
    </location>
</feature>
<evidence type="ECO:0000256" key="9">
    <source>
        <dbReference type="SAM" id="Phobius"/>
    </source>
</evidence>
<dbReference type="EMBL" id="VUNR01000009">
    <property type="protein sequence ID" value="MSU08577.1"/>
    <property type="molecule type" value="Genomic_DNA"/>
</dbReference>
<evidence type="ECO:0000259" key="10">
    <source>
        <dbReference type="Pfam" id="PF02397"/>
    </source>
</evidence>
<dbReference type="GO" id="GO:0005886">
    <property type="term" value="C:plasma membrane"/>
    <property type="evidence" value="ECO:0007669"/>
    <property type="project" value="UniProtKB-SubCell"/>
</dbReference>
<comment type="similarity">
    <text evidence="3">Belongs to the bacterial sugar transferase family.</text>
</comment>
<name>A0A6I2UCX6_9FIRM</name>
<keyword evidence="7 9" id="KW-1133">Transmembrane helix</keyword>
<accession>A0A6I2UCX6</accession>
<keyword evidence="8 9" id="KW-0472">Membrane</keyword>
<evidence type="ECO:0000256" key="6">
    <source>
        <dbReference type="ARBA" id="ARBA00022692"/>
    </source>
</evidence>
<keyword evidence="5 11" id="KW-0808">Transferase</keyword>
<comment type="subcellular location">
    <subcellularLocation>
        <location evidence="2">Cell membrane</location>
    </subcellularLocation>
    <subcellularLocation>
        <location evidence="1">Membrane</location>
        <topology evidence="1">Multi-pass membrane protein</topology>
    </subcellularLocation>
</comment>
<proteinExistence type="inferred from homology"/>
<dbReference type="Proteomes" id="UP000433181">
    <property type="component" value="Unassembled WGS sequence"/>
</dbReference>
<keyword evidence="4" id="KW-1003">Cell membrane</keyword>
<evidence type="ECO:0000256" key="7">
    <source>
        <dbReference type="ARBA" id="ARBA00022989"/>
    </source>
</evidence>
<dbReference type="PANTHER" id="PTHR30576">
    <property type="entry name" value="COLANIC BIOSYNTHESIS UDP-GLUCOSE LIPID CARRIER TRANSFERASE"/>
    <property type="match status" value="1"/>
</dbReference>
<evidence type="ECO:0000256" key="2">
    <source>
        <dbReference type="ARBA" id="ARBA00004236"/>
    </source>
</evidence>
<dbReference type="InterPro" id="IPR017472">
    <property type="entry name" value="Undecaprenyl-P_galact_Ptfrase"/>
</dbReference>
<dbReference type="GO" id="GO:0000271">
    <property type="term" value="P:polysaccharide biosynthetic process"/>
    <property type="evidence" value="ECO:0007669"/>
    <property type="project" value="InterPro"/>
</dbReference>
<evidence type="ECO:0000256" key="1">
    <source>
        <dbReference type="ARBA" id="ARBA00004141"/>
    </source>
</evidence>
<dbReference type="GO" id="GO:0016780">
    <property type="term" value="F:phosphotransferase activity, for other substituted phosphate groups"/>
    <property type="evidence" value="ECO:0007669"/>
    <property type="project" value="TreeGrafter"/>
</dbReference>
<comment type="caution">
    <text evidence="11">The sequence shown here is derived from an EMBL/GenBank/DDBJ whole genome shotgun (WGS) entry which is preliminary data.</text>
</comment>
<sequence length="497" mass="57223">MKDKEKTVDKYHGLGVVILCLFHNVGVADYRWYIVLALHVLIDYVSLIVAEKTALIMQSIFRIQASQQMILPWDYQYIYIPGMFLLIMLISNGYKFNRPSMDMARDVFKGCCFGFLICMLMIFLMRNSMQVSRYYAVCFFVCLLLYMSIMRYTVGCVLHSIERVKEPALLIGAGKTADRLLAYLEHDYCYYYRIIGIVDDHPVSAALPLKYPVLGGLEEAPDVIRQQGIRTVILAVPGLSEGRMRNLMYSIQHLTDTIVFVPGLVGSPLGSVEISTLFVEQLMLIKSKNNLSRWYNRWLKFAFDMLVTFCGTLLILPVLLLVAILVGIDNKGSIFFAHRRIGRNGREFPCYKFQTMVSNADEVLVKHLSENAAARREWEESFKLTNDPRVTRLGAWLRKTSLDELPQVFNVLKGEMSLVGPRPIVQAEIEKYGEHIREYYMVRPGITGMWQTSGRSDTTYAERVAMDTWYVRNWSLWIDMKYLLKTFSAVLEKKGAY</sequence>
<evidence type="ECO:0000313" key="12">
    <source>
        <dbReference type="Proteomes" id="UP000433181"/>
    </source>
</evidence>
<dbReference type="RefSeq" id="WP_154406743.1">
    <property type="nucleotide sequence ID" value="NZ_VUNR01000009.1"/>
</dbReference>
<dbReference type="PANTHER" id="PTHR30576:SF4">
    <property type="entry name" value="UNDECAPRENYL-PHOSPHATE GALACTOSE PHOSPHOTRANSFERASE"/>
    <property type="match status" value="1"/>
</dbReference>
<dbReference type="NCBIfam" id="TIGR03022">
    <property type="entry name" value="WbaP_sugtrans"/>
    <property type="match status" value="1"/>
</dbReference>
<feature type="transmembrane region" description="Helical" evidence="9">
    <location>
        <begin position="107"/>
        <end position="125"/>
    </location>
</feature>
<dbReference type="Gene3D" id="3.40.50.720">
    <property type="entry name" value="NAD(P)-binding Rossmann-like Domain"/>
    <property type="match status" value="1"/>
</dbReference>
<dbReference type="InterPro" id="IPR003362">
    <property type="entry name" value="Bact_transf"/>
</dbReference>
<evidence type="ECO:0000256" key="4">
    <source>
        <dbReference type="ARBA" id="ARBA00022475"/>
    </source>
</evidence>
<evidence type="ECO:0000313" key="11">
    <source>
        <dbReference type="EMBL" id="MSU08577.1"/>
    </source>
</evidence>
<keyword evidence="12" id="KW-1185">Reference proteome</keyword>
<keyword evidence="6 9" id="KW-0812">Transmembrane</keyword>
<evidence type="ECO:0000256" key="3">
    <source>
        <dbReference type="ARBA" id="ARBA00006464"/>
    </source>
</evidence>
<organism evidence="11 12">
    <name type="scientific">Anaerovibrio slackiae</name>
    <dbReference type="NCBI Taxonomy" id="2652309"/>
    <lineage>
        <taxon>Bacteria</taxon>
        <taxon>Bacillati</taxon>
        <taxon>Bacillota</taxon>
        <taxon>Negativicutes</taxon>
        <taxon>Selenomonadales</taxon>
        <taxon>Selenomonadaceae</taxon>
        <taxon>Anaerovibrio</taxon>
    </lineage>
</organism>
<feature type="transmembrane region" description="Helical" evidence="9">
    <location>
        <begin position="77"/>
        <end position="95"/>
    </location>
</feature>
<dbReference type="Pfam" id="PF13727">
    <property type="entry name" value="CoA_binding_3"/>
    <property type="match status" value="1"/>
</dbReference>
<feature type="transmembrane region" description="Helical" evidence="9">
    <location>
        <begin position="134"/>
        <end position="154"/>
    </location>
</feature>
<evidence type="ECO:0000256" key="8">
    <source>
        <dbReference type="ARBA" id="ARBA00023136"/>
    </source>
</evidence>